<dbReference type="PATRIC" id="fig|1434117.4.peg.2044"/>
<dbReference type="InterPro" id="IPR013783">
    <property type="entry name" value="Ig-like_fold"/>
</dbReference>
<dbReference type="GeneID" id="24851303"/>
<gene>
    <name evidence="4" type="ORF">MSMAW_1600</name>
</gene>
<feature type="domain" description="DUF3344" evidence="3">
    <location>
        <begin position="43"/>
        <end position="306"/>
    </location>
</feature>
<dbReference type="Pfam" id="PF07705">
    <property type="entry name" value="CARDB"/>
    <property type="match status" value="1"/>
</dbReference>
<dbReference type="Proteomes" id="UP000033058">
    <property type="component" value="Chromosome"/>
</dbReference>
<dbReference type="EMBL" id="CP009509">
    <property type="protein sequence ID" value="AKB40591.1"/>
    <property type="molecule type" value="Genomic_DNA"/>
</dbReference>
<evidence type="ECO:0000259" key="2">
    <source>
        <dbReference type="Pfam" id="PF07705"/>
    </source>
</evidence>
<keyword evidence="1" id="KW-1133">Transmembrane helix</keyword>
<evidence type="ECO:0000256" key="1">
    <source>
        <dbReference type="SAM" id="Phobius"/>
    </source>
</evidence>
<feature type="transmembrane region" description="Helical" evidence="1">
    <location>
        <begin position="14"/>
        <end position="35"/>
    </location>
</feature>
<dbReference type="RefSeq" id="WP_080503088.1">
    <property type="nucleotide sequence ID" value="NZ_CP009509.1"/>
</dbReference>
<proteinExistence type="predicted"/>
<keyword evidence="1" id="KW-0812">Transmembrane</keyword>
<dbReference type="Pfam" id="PF11824">
    <property type="entry name" value="DUF3344"/>
    <property type="match status" value="1"/>
</dbReference>
<dbReference type="Pfam" id="PF09136">
    <property type="entry name" value="Glucodextran_B"/>
    <property type="match status" value="1"/>
</dbReference>
<dbReference type="HOGENOM" id="CLU_473820_0_0_2"/>
<organism evidence="4 5">
    <name type="scientific">Methanosarcina mazei WWM610</name>
    <dbReference type="NCBI Taxonomy" id="1434117"/>
    <lineage>
        <taxon>Archaea</taxon>
        <taxon>Methanobacteriati</taxon>
        <taxon>Methanobacteriota</taxon>
        <taxon>Stenosarchaea group</taxon>
        <taxon>Methanomicrobia</taxon>
        <taxon>Methanosarcinales</taxon>
        <taxon>Methanosarcinaceae</taxon>
        <taxon>Methanosarcina</taxon>
    </lineage>
</organism>
<evidence type="ECO:0000313" key="5">
    <source>
        <dbReference type="Proteomes" id="UP000033058"/>
    </source>
</evidence>
<dbReference type="InterPro" id="IPR011635">
    <property type="entry name" value="CARDB"/>
</dbReference>
<dbReference type="Gene3D" id="2.60.40.10">
    <property type="entry name" value="Immunoglobulins"/>
    <property type="match status" value="2"/>
</dbReference>
<evidence type="ECO:0000259" key="3">
    <source>
        <dbReference type="Pfam" id="PF11824"/>
    </source>
</evidence>
<sequence length="575" mass="62624">MLYVLSKAWGLKRFFLYTAGFFIFFICITPCLATYNFEGTPEQDELVEVTSGTVKGGLYVDGGEGLGPTPYVQEFNIPGDSVTWAKIYVGIWGGNEEKTGTLDINVNGNSFESVELEGTGDKGDNEDQNPSIYCAGHGIYWVAYDMGTALSTGPVKVEAETSGDIDGRIYGIVLAAVYEDKEGQDTRYWVEEGNINLHDKGRSEEASSTHDEAYADFSGKVDVDRYKTANLAAVYLCGSPGLGDSLYFNDEQLSDGENSNDIANSKSYFDLKFFDVLDFLAEDDNELRFQRDDEDYLHPVFAALSLGTEEEGSSDLIVSGVTLPVLYAGQENIIKANIKNIGRDSAYGFQAALYADNEIVSTASVSSLSSGKSKTIDFNWKPGRSGEHVLKVSVDYTNRKKELCEINNWNIPFLANIIDLTPPEIEIDSPLDGSSVSSGYLKVSGTVEDTSRNTTVDVNGQKALLADKRWSADIPVAPGPNKIVVSAVDGTNNTGKEFILVTGISSGSGNNESFVSGGEREHVNRKVNAEPVSSTIPVYRSDIHKKDAVFPGFYGELGLIFAALFLRDKKRGKQV</sequence>
<feature type="domain" description="CARDB" evidence="2">
    <location>
        <begin position="314"/>
        <end position="409"/>
    </location>
</feature>
<keyword evidence="1" id="KW-0472">Membrane</keyword>
<dbReference type="InterPro" id="IPR021779">
    <property type="entry name" value="DUF3344"/>
</dbReference>
<evidence type="ECO:0000313" key="4">
    <source>
        <dbReference type="EMBL" id="AKB40591.1"/>
    </source>
</evidence>
<protein>
    <submittedName>
        <fullName evidence="4">Cell surface protein</fullName>
    </submittedName>
</protein>
<dbReference type="AlphaFoldDB" id="A0A0E3LFD7"/>
<accession>A0A0E3LFD7</accession>
<name>A0A0E3LFD7_METMZ</name>
<reference evidence="4 5" key="1">
    <citation type="submission" date="2014-07" db="EMBL/GenBank/DDBJ databases">
        <title>Methanogenic archaea and the global carbon cycle.</title>
        <authorList>
            <person name="Henriksen J.R."/>
            <person name="Luke J."/>
            <person name="Reinhart S."/>
            <person name="Benedict M.N."/>
            <person name="Youngblut N.D."/>
            <person name="Metcalf M.E."/>
            <person name="Whitaker R.J."/>
            <person name="Metcalf W.W."/>
        </authorList>
    </citation>
    <scope>NUCLEOTIDE SEQUENCE [LARGE SCALE GENOMIC DNA]</scope>
    <source>
        <strain evidence="4 5">WWM610</strain>
    </source>
</reference>